<feature type="transmembrane region" description="Helical" evidence="1">
    <location>
        <begin position="162"/>
        <end position="185"/>
    </location>
</feature>
<dbReference type="AlphaFoldDB" id="A0A0N4Y8C5"/>
<dbReference type="EMBL" id="UYSL01020769">
    <property type="protein sequence ID" value="VDL76056.1"/>
    <property type="molecule type" value="Genomic_DNA"/>
</dbReference>
<feature type="domain" description="Phlebovirus glycoprotein G2 fusion" evidence="2">
    <location>
        <begin position="211"/>
        <end position="314"/>
    </location>
</feature>
<gene>
    <name evidence="3" type="ORF">NBR_LOCUS12467</name>
</gene>
<keyword evidence="4" id="KW-1185">Reference proteome</keyword>
<dbReference type="Proteomes" id="UP000271162">
    <property type="component" value="Unassembled WGS sequence"/>
</dbReference>
<keyword evidence="1" id="KW-0812">Transmembrane</keyword>
<evidence type="ECO:0000313" key="4">
    <source>
        <dbReference type="Proteomes" id="UP000271162"/>
    </source>
</evidence>
<evidence type="ECO:0000256" key="1">
    <source>
        <dbReference type="SAM" id="Phobius"/>
    </source>
</evidence>
<dbReference type="Pfam" id="PF07245">
    <property type="entry name" value="Phlebovirus_G2"/>
    <property type="match status" value="1"/>
</dbReference>
<sequence length="340" mass="38132">MALILSMVTTSTTELITRHSLGTFQLSPNQDIECTKEGLFLNAPLSSAYEICVRTHCLKENTPPIRKIFKVPPKELLFEFEATCKLRYKENYVTVLKTCPAQPFCTTIDCTICSANILNPECWPVAAILGSGIVLYLLIAMCYTICYVPVTVGKPFRLLLQGIYDLVQLLLRAIIICACGFTNALRKRRRQQNILEALAILGLSLQGVFSCQMMNVLSHHIKSCTTGERKSCNIGLASVIKLNSFKRDSCLRLQHNGTTIMEVQIEWNRLNLLCQRSSVTHTRDAKLVVIDSKRCAHMGSCKGNKCADINSSSLLWYTWVSCLAGHMLERWCSSPGYTYL</sequence>
<reference evidence="5" key="1">
    <citation type="submission" date="2017-02" db="UniProtKB">
        <authorList>
            <consortium name="WormBaseParasite"/>
        </authorList>
    </citation>
    <scope>IDENTIFICATION</scope>
</reference>
<dbReference type="STRING" id="27835.A0A0N4Y8C5"/>
<protein>
    <submittedName>
        <fullName evidence="5">Phlebovirus_G2 domain-containing protein</fullName>
    </submittedName>
</protein>
<evidence type="ECO:0000259" key="2">
    <source>
        <dbReference type="Pfam" id="PF07245"/>
    </source>
</evidence>
<reference evidence="3 4" key="2">
    <citation type="submission" date="2018-11" db="EMBL/GenBank/DDBJ databases">
        <authorList>
            <consortium name="Pathogen Informatics"/>
        </authorList>
    </citation>
    <scope>NUCLEOTIDE SEQUENCE [LARGE SCALE GENOMIC DNA]</scope>
</reference>
<evidence type="ECO:0000313" key="5">
    <source>
        <dbReference type="WBParaSite" id="NBR_0001246601-mRNA-1"/>
    </source>
</evidence>
<name>A0A0N4Y8C5_NIPBR</name>
<dbReference type="WBParaSite" id="NBR_0001246601-mRNA-1">
    <property type="protein sequence ID" value="NBR_0001246601-mRNA-1"/>
    <property type="gene ID" value="NBR_0001246601"/>
</dbReference>
<organism evidence="5">
    <name type="scientific">Nippostrongylus brasiliensis</name>
    <name type="common">Rat hookworm</name>
    <dbReference type="NCBI Taxonomy" id="27835"/>
    <lineage>
        <taxon>Eukaryota</taxon>
        <taxon>Metazoa</taxon>
        <taxon>Ecdysozoa</taxon>
        <taxon>Nematoda</taxon>
        <taxon>Chromadorea</taxon>
        <taxon>Rhabditida</taxon>
        <taxon>Rhabditina</taxon>
        <taxon>Rhabditomorpha</taxon>
        <taxon>Strongyloidea</taxon>
        <taxon>Heligmosomidae</taxon>
        <taxon>Nippostrongylus</taxon>
    </lineage>
</organism>
<dbReference type="Gene3D" id="2.60.98.50">
    <property type="match status" value="1"/>
</dbReference>
<feature type="transmembrane region" description="Helical" evidence="1">
    <location>
        <begin position="125"/>
        <end position="150"/>
    </location>
</feature>
<evidence type="ECO:0000313" key="3">
    <source>
        <dbReference type="EMBL" id="VDL76056.1"/>
    </source>
</evidence>
<dbReference type="InterPro" id="IPR009878">
    <property type="entry name" value="Phlebovirus_G2_fusion"/>
</dbReference>
<accession>A0A0N4Y8C5</accession>
<proteinExistence type="predicted"/>
<keyword evidence="1" id="KW-0472">Membrane</keyword>
<keyword evidence="1" id="KW-1133">Transmembrane helix</keyword>